<accession>A0ABU0NK46</accession>
<feature type="domain" description="Phosphodiester glycosidase" evidence="2">
    <location>
        <begin position="233"/>
        <end position="407"/>
    </location>
</feature>
<dbReference type="RefSeq" id="WP_307161993.1">
    <property type="nucleotide sequence ID" value="NZ_JAUSWV010000002.1"/>
</dbReference>
<name>A0ABU0NK46_STRRH</name>
<dbReference type="InterPro" id="IPR018711">
    <property type="entry name" value="NAGPA"/>
</dbReference>
<dbReference type="Pfam" id="PF09992">
    <property type="entry name" value="NAGPA"/>
    <property type="match status" value="1"/>
</dbReference>
<dbReference type="Proteomes" id="UP001230654">
    <property type="component" value="Unassembled WGS sequence"/>
</dbReference>
<dbReference type="EMBL" id="JAUSWV010000002">
    <property type="protein sequence ID" value="MDQ0579501.1"/>
    <property type="molecule type" value="Genomic_DNA"/>
</dbReference>
<dbReference type="PANTHER" id="PTHR40446:SF2">
    <property type="entry name" value="N-ACETYLGLUCOSAMINE-1-PHOSPHODIESTER ALPHA-N-ACETYLGLUCOSAMINIDASE"/>
    <property type="match status" value="1"/>
</dbReference>
<evidence type="ECO:0000256" key="1">
    <source>
        <dbReference type="SAM" id="SignalP"/>
    </source>
</evidence>
<organism evidence="3 4">
    <name type="scientific">Streptomyces rishiriensis</name>
    <dbReference type="NCBI Taxonomy" id="68264"/>
    <lineage>
        <taxon>Bacteria</taxon>
        <taxon>Bacillati</taxon>
        <taxon>Actinomycetota</taxon>
        <taxon>Actinomycetes</taxon>
        <taxon>Kitasatosporales</taxon>
        <taxon>Streptomycetaceae</taxon>
        <taxon>Streptomyces</taxon>
    </lineage>
</organism>
<keyword evidence="1" id="KW-0732">Signal</keyword>
<dbReference type="PANTHER" id="PTHR40446">
    <property type="entry name" value="N-ACETYLGLUCOSAMINE-1-PHOSPHODIESTER ALPHA-N-ACETYLGLUCOSAMINIDASE"/>
    <property type="match status" value="1"/>
</dbReference>
<feature type="signal peptide" evidence="1">
    <location>
        <begin position="1"/>
        <end position="30"/>
    </location>
</feature>
<keyword evidence="4" id="KW-1185">Reference proteome</keyword>
<sequence>MTRHQKRFGVGRKSVTLLVALGTVAGAALAGAASADAATWTTVAAGVAYRQYDLSATAGTTHVHVLSVDLTNTHVRLGLLYPGAVASRAAVSSLANSQKAVAGINGDFFNISETQHPGVAATGASVGPAVVNGKALKGAVPNGQRFGPALPPGTNTRAVVGVGTDGRARVDSLSLNGTVSVLGRRLPLGGVNQYALAQNSIGAYTSDWGSVSRKRATCGTDTERAAACSTSTYEVTVRKGRVVSTSTAPGSGTITAGTTVLVGREAGAARLKKLVKGQPVAVRYGLTAVSKSAYSFAVGGYPILSGAQPLSGLDKSVSAVRTAVGIGNGGKRVYLFALDGATAYRRGLTIAEVAGALKSLGATEGFSLDGGGSSTLVARPAGSTKVTVRNHPSDGYERPVSNGIGVFTK</sequence>
<feature type="chain" id="PRO_5045883802" description="Phosphodiester glycosidase domain-containing protein" evidence="1">
    <location>
        <begin position="31"/>
        <end position="409"/>
    </location>
</feature>
<comment type="caution">
    <text evidence="3">The sequence shown here is derived from an EMBL/GenBank/DDBJ whole genome shotgun (WGS) entry which is preliminary data.</text>
</comment>
<gene>
    <name evidence="3" type="ORF">QF030_001679</name>
</gene>
<evidence type="ECO:0000259" key="2">
    <source>
        <dbReference type="Pfam" id="PF09992"/>
    </source>
</evidence>
<reference evidence="3 4" key="1">
    <citation type="submission" date="2023-07" db="EMBL/GenBank/DDBJ databases">
        <title>Comparative genomics of wheat-associated soil bacteria to identify genetic determinants of phenazine resistance.</title>
        <authorList>
            <person name="Mouncey N."/>
        </authorList>
    </citation>
    <scope>NUCLEOTIDE SEQUENCE [LARGE SCALE GENOMIC DNA]</scope>
    <source>
        <strain evidence="3 4">B2I6</strain>
    </source>
</reference>
<protein>
    <recommendedName>
        <fullName evidence="2">Phosphodiester glycosidase domain-containing protein</fullName>
    </recommendedName>
</protein>
<evidence type="ECO:0000313" key="4">
    <source>
        <dbReference type="Proteomes" id="UP001230654"/>
    </source>
</evidence>
<evidence type="ECO:0000313" key="3">
    <source>
        <dbReference type="EMBL" id="MDQ0579501.1"/>
    </source>
</evidence>
<proteinExistence type="predicted"/>